<keyword evidence="3" id="KW-1185">Reference proteome</keyword>
<comment type="caution">
    <text evidence="2">The sequence shown here is derived from an EMBL/GenBank/DDBJ whole genome shotgun (WGS) entry which is preliminary data.</text>
</comment>
<accession>A0ABP9PXV6</accession>
<sequence>MSTPDTLVIGGSGLIGRWLLPELTRRGRTVAALLRNAEDRADELRGWVVGHGGDPALLVVVDGDLTRPGLGLAAELTGVRDVYSLGARYAFGLDPDEARRTNVQGVLEAVRWTAGLPAPRRFVHISGYRVGSNHLAAPDYRRGAYEASKVEAHRAVLALTAELGVPVTVVNPPTVIGDSATGETTQYVGLASMVRDLHRGRLPALPGGRETWVPVVTSDYLARFLAAVPEHAPDRAELWPLDESTPYLPELIRRFAHRLGVRAPRFRVPTGLLRVLPPRLTGADPETLSFLSSDTYPTASARAMADRAGLRQPPLPAALDAWVDHLVATDFGRRPLSGV</sequence>
<protein>
    <recommendedName>
        <fullName evidence="1">NAD-dependent epimerase/dehydratase domain-containing protein</fullName>
    </recommendedName>
</protein>
<gene>
    <name evidence="2" type="ORF">GCM10023321_22130</name>
</gene>
<dbReference type="PANTHER" id="PTHR48079:SF6">
    <property type="entry name" value="NAD(P)-BINDING DOMAIN-CONTAINING PROTEIN-RELATED"/>
    <property type="match status" value="1"/>
</dbReference>
<organism evidence="2 3">
    <name type="scientific">Pseudonocardia eucalypti</name>
    <dbReference type="NCBI Taxonomy" id="648755"/>
    <lineage>
        <taxon>Bacteria</taxon>
        <taxon>Bacillati</taxon>
        <taxon>Actinomycetota</taxon>
        <taxon>Actinomycetes</taxon>
        <taxon>Pseudonocardiales</taxon>
        <taxon>Pseudonocardiaceae</taxon>
        <taxon>Pseudonocardia</taxon>
    </lineage>
</organism>
<dbReference type="Proteomes" id="UP001428817">
    <property type="component" value="Unassembled WGS sequence"/>
</dbReference>
<dbReference type="InterPro" id="IPR001509">
    <property type="entry name" value="Epimerase_deHydtase"/>
</dbReference>
<name>A0ABP9PXV6_9PSEU</name>
<dbReference type="InterPro" id="IPR051783">
    <property type="entry name" value="NAD(P)-dependent_oxidoreduct"/>
</dbReference>
<dbReference type="Gene3D" id="3.40.50.720">
    <property type="entry name" value="NAD(P)-binding Rossmann-like Domain"/>
    <property type="match status" value="1"/>
</dbReference>
<evidence type="ECO:0000313" key="2">
    <source>
        <dbReference type="EMBL" id="GAA5152846.1"/>
    </source>
</evidence>
<dbReference type="EMBL" id="BAABJP010000008">
    <property type="protein sequence ID" value="GAA5152846.1"/>
    <property type="molecule type" value="Genomic_DNA"/>
</dbReference>
<dbReference type="SUPFAM" id="SSF51735">
    <property type="entry name" value="NAD(P)-binding Rossmann-fold domains"/>
    <property type="match status" value="1"/>
</dbReference>
<dbReference type="PANTHER" id="PTHR48079">
    <property type="entry name" value="PROTEIN YEEZ"/>
    <property type="match status" value="1"/>
</dbReference>
<dbReference type="Pfam" id="PF01370">
    <property type="entry name" value="Epimerase"/>
    <property type="match status" value="1"/>
</dbReference>
<proteinExistence type="predicted"/>
<evidence type="ECO:0000259" key="1">
    <source>
        <dbReference type="Pfam" id="PF01370"/>
    </source>
</evidence>
<feature type="domain" description="NAD-dependent epimerase/dehydratase" evidence="1">
    <location>
        <begin position="7"/>
        <end position="231"/>
    </location>
</feature>
<evidence type="ECO:0000313" key="3">
    <source>
        <dbReference type="Proteomes" id="UP001428817"/>
    </source>
</evidence>
<dbReference type="RefSeq" id="WP_221498172.1">
    <property type="nucleotide sequence ID" value="NZ_BAABJP010000008.1"/>
</dbReference>
<dbReference type="InterPro" id="IPR036291">
    <property type="entry name" value="NAD(P)-bd_dom_sf"/>
</dbReference>
<reference evidence="3" key="1">
    <citation type="journal article" date="2019" name="Int. J. Syst. Evol. Microbiol.">
        <title>The Global Catalogue of Microorganisms (GCM) 10K type strain sequencing project: providing services to taxonomists for standard genome sequencing and annotation.</title>
        <authorList>
            <consortium name="The Broad Institute Genomics Platform"/>
            <consortium name="The Broad Institute Genome Sequencing Center for Infectious Disease"/>
            <person name="Wu L."/>
            <person name="Ma J."/>
        </authorList>
    </citation>
    <scope>NUCLEOTIDE SEQUENCE [LARGE SCALE GENOMIC DNA]</scope>
    <source>
        <strain evidence="3">JCM 18303</strain>
    </source>
</reference>